<gene>
    <name evidence="1" type="ordered locus">Dred_0849</name>
</gene>
<keyword evidence="2" id="KW-1185">Reference proteome</keyword>
<evidence type="ECO:0000313" key="2">
    <source>
        <dbReference type="Proteomes" id="UP000001556"/>
    </source>
</evidence>
<sequence>MFNKLAEKVMGKGIEECVLRVHATRNKLYELIDKVKVREAQINNTANKDKDQVFQKIQKEINDVRVQYAVAKASLEKAKADQAGLISLVGLLTVSMQAGRDTKELESVISMAICGNPNELVCQEERKEKSEAAGSQGKENGMESGVFNILEIRDSSPGTIRAWCDGEDGSKSAIFVKNGMRQKVIQAQELGKKIFVKYRQGDKGLIAYGVDIVG</sequence>
<dbReference type="HOGENOM" id="CLU_1335735_0_0_9"/>
<evidence type="ECO:0000313" key="1">
    <source>
        <dbReference type="EMBL" id="ABO49387.1"/>
    </source>
</evidence>
<dbReference type="RefSeq" id="WP_011877222.1">
    <property type="nucleotide sequence ID" value="NC_009253.1"/>
</dbReference>
<reference evidence="1 2" key="1">
    <citation type="submission" date="2007-03" db="EMBL/GenBank/DDBJ databases">
        <title>Complete sequence of Desulfotomaculum reducens MI-1.</title>
        <authorList>
            <consortium name="US DOE Joint Genome Institute"/>
            <person name="Copeland A."/>
            <person name="Lucas S."/>
            <person name="Lapidus A."/>
            <person name="Barry K."/>
            <person name="Detter J.C."/>
            <person name="Glavina del Rio T."/>
            <person name="Hammon N."/>
            <person name="Israni S."/>
            <person name="Dalin E."/>
            <person name="Tice H."/>
            <person name="Pitluck S."/>
            <person name="Sims D."/>
            <person name="Brettin T."/>
            <person name="Bruce D."/>
            <person name="Han C."/>
            <person name="Tapia R."/>
            <person name="Schmutz J."/>
            <person name="Larimer F."/>
            <person name="Land M."/>
            <person name="Hauser L."/>
            <person name="Kyrpides N."/>
            <person name="Kim E."/>
            <person name="Tebo B.M."/>
            <person name="Richardson P."/>
        </authorList>
    </citation>
    <scope>NUCLEOTIDE SEQUENCE [LARGE SCALE GENOMIC DNA]</scope>
    <source>
        <strain evidence="1 2">MI-1</strain>
    </source>
</reference>
<proteinExistence type="predicted"/>
<dbReference type="STRING" id="349161.Dred_0849"/>
<dbReference type="OrthoDB" id="1808310at2"/>
<name>A4J2T4_DESRM</name>
<dbReference type="EMBL" id="CP000612">
    <property type="protein sequence ID" value="ABO49387.1"/>
    <property type="molecule type" value="Genomic_DNA"/>
</dbReference>
<dbReference type="KEGG" id="drm:Dred_0849"/>
<dbReference type="eggNOG" id="ENOG5033H1K">
    <property type="taxonomic scope" value="Bacteria"/>
</dbReference>
<organism evidence="1 2">
    <name type="scientific">Desulforamulus reducens (strain ATCC BAA-1160 / DSM 100696 / MI-1)</name>
    <name type="common">Desulfotomaculum reducens</name>
    <dbReference type="NCBI Taxonomy" id="349161"/>
    <lineage>
        <taxon>Bacteria</taxon>
        <taxon>Bacillati</taxon>
        <taxon>Bacillota</taxon>
        <taxon>Clostridia</taxon>
        <taxon>Eubacteriales</taxon>
        <taxon>Peptococcaceae</taxon>
        <taxon>Desulforamulus</taxon>
    </lineage>
</organism>
<dbReference type="AlphaFoldDB" id="A4J2T4"/>
<protein>
    <submittedName>
        <fullName evidence="1">Uncharacterized protein</fullName>
    </submittedName>
</protein>
<dbReference type="Proteomes" id="UP000001556">
    <property type="component" value="Chromosome"/>
</dbReference>
<accession>A4J2T4</accession>